<sequence>MKFQADLPSRPNVVSAVHPDRIGVGSVVWRESLLLPWQGEVQAWAPAGFDGLRLEDFEAIAALQPELVLLGTGSRQRFPKPALLRPLMARRIGIETMNTAAACRTYNVLLSEDRAVVAALLLDA</sequence>
<dbReference type="PANTHER" id="PTHR21192">
    <property type="entry name" value="NUCLEAR PROTEIN E3-3"/>
    <property type="match status" value="1"/>
</dbReference>
<dbReference type="EMBL" id="JACIVI010000001">
    <property type="protein sequence ID" value="MBB1160930.1"/>
    <property type="molecule type" value="Genomic_DNA"/>
</dbReference>
<dbReference type="RefSeq" id="WP_182661306.1">
    <property type="nucleotide sequence ID" value="NZ_JACIVI010000001.1"/>
</dbReference>
<dbReference type="PANTHER" id="PTHR21192:SF2">
    <property type="entry name" value="NADH DEHYDROGENASE [UBIQUINONE] 1 ALPHA SUBCOMPLEX ASSEMBLY FACTOR 3"/>
    <property type="match status" value="1"/>
</dbReference>
<dbReference type="InterPro" id="IPR036748">
    <property type="entry name" value="MTH938-like_sf"/>
</dbReference>
<protein>
    <submittedName>
        <fullName evidence="1">Mth938-like domain-containing protein</fullName>
    </submittedName>
</protein>
<gene>
    <name evidence="1" type="ORF">H4F90_02920</name>
</gene>
<dbReference type="Gene3D" id="3.40.1230.10">
    <property type="entry name" value="MTH938-like"/>
    <property type="match status" value="1"/>
</dbReference>
<evidence type="ECO:0000313" key="1">
    <source>
        <dbReference type="EMBL" id="MBB1160930.1"/>
    </source>
</evidence>
<name>A0A839HND7_9BURK</name>
<accession>A0A839HND7</accession>
<comment type="caution">
    <text evidence="1">The sequence shown here is derived from an EMBL/GenBank/DDBJ whole genome shotgun (WGS) entry which is preliminary data.</text>
</comment>
<keyword evidence="2" id="KW-1185">Reference proteome</keyword>
<dbReference type="Pfam" id="PF04430">
    <property type="entry name" value="DUF498"/>
    <property type="match status" value="1"/>
</dbReference>
<dbReference type="Proteomes" id="UP000586093">
    <property type="component" value="Unassembled WGS sequence"/>
</dbReference>
<dbReference type="SUPFAM" id="SSF64076">
    <property type="entry name" value="MTH938-like"/>
    <property type="match status" value="1"/>
</dbReference>
<dbReference type="AlphaFoldDB" id="A0A839HND7"/>
<organism evidence="1 2">
    <name type="scientific">Aquariibacter albus</name>
    <dbReference type="NCBI Taxonomy" id="2759899"/>
    <lineage>
        <taxon>Bacteria</taxon>
        <taxon>Pseudomonadati</taxon>
        <taxon>Pseudomonadota</taxon>
        <taxon>Betaproteobacteria</taxon>
        <taxon>Burkholderiales</taxon>
        <taxon>Sphaerotilaceae</taxon>
        <taxon>Aquariibacter</taxon>
    </lineage>
</organism>
<evidence type="ECO:0000313" key="2">
    <source>
        <dbReference type="Proteomes" id="UP000586093"/>
    </source>
</evidence>
<proteinExistence type="predicted"/>
<reference evidence="1 2" key="1">
    <citation type="submission" date="2020-08" db="EMBL/GenBank/DDBJ databases">
        <title>Aquariorum lacteus gen. nov., sp. nov., a new member of the family Comamonadaceae, isolated from freshwater aquarium.</title>
        <authorList>
            <person name="Chun S.-J."/>
        </authorList>
    </citation>
    <scope>NUCLEOTIDE SEQUENCE [LARGE SCALE GENOMIC DNA]</scope>
    <source>
        <strain evidence="1 2">SJAQ100</strain>
    </source>
</reference>
<dbReference type="InterPro" id="IPR007523">
    <property type="entry name" value="NDUFAF3/AAMDC"/>
</dbReference>
<dbReference type="CDD" id="cd05560">
    <property type="entry name" value="Xcc1710_like"/>
    <property type="match status" value="1"/>
</dbReference>